<reference evidence="1 2" key="1">
    <citation type="journal article" date="2021" name="Elife">
        <title>Chloroplast acquisition without the gene transfer in kleptoplastic sea slugs, Plakobranchus ocellatus.</title>
        <authorList>
            <person name="Maeda T."/>
            <person name="Takahashi S."/>
            <person name="Yoshida T."/>
            <person name="Shimamura S."/>
            <person name="Takaki Y."/>
            <person name="Nagai Y."/>
            <person name="Toyoda A."/>
            <person name="Suzuki Y."/>
            <person name="Arimoto A."/>
            <person name="Ishii H."/>
            <person name="Satoh N."/>
            <person name="Nishiyama T."/>
            <person name="Hasebe M."/>
            <person name="Maruyama T."/>
            <person name="Minagawa J."/>
            <person name="Obokata J."/>
            <person name="Shigenobu S."/>
        </authorList>
    </citation>
    <scope>NUCLEOTIDE SEQUENCE [LARGE SCALE GENOMIC DNA]</scope>
</reference>
<organism evidence="1 2">
    <name type="scientific">Plakobranchus ocellatus</name>
    <dbReference type="NCBI Taxonomy" id="259542"/>
    <lineage>
        <taxon>Eukaryota</taxon>
        <taxon>Metazoa</taxon>
        <taxon>Spiralia</taxon>
        <taxon>Lophotrochozoa</taxon>
        <taxon>Mollusca</taxon>
        <taxon>Gastropoda</taxon>
        <taxon>Heterobranchia</taxon>
        <taxon>Euthyneura</taxon>
        <taxon>Panpulmonata</taxon>
        <taxon>Sacoglossa</taxon>
        <taxon>Placobranchoidea</taxon>
        <taxon>Plakobranchidae</taxon>
        <taxon>Plakobranchus</taxon>
    </lineage>
</organism>
<accession>A0AAV4B213</accession>
<protein>
    <submittedName>
        <fullName evidence="1">Uncharacterized protein</fullName>
    </submittedName>
</protein>
<proteinExistence type="predicted"/>
<dbReference type="AlphaFoldDB" id="A0AAV4B213"/>
<comment type="caution">
    <text evidence="1">The sequence shown here is derived from an EMBL/GenBank/DDBJ whole genome shotgun (WGS) entry which is preliminary data.</text>
</comment>
<evidence type="ECO:0000313" key="1">
    <source>
        <dbReference type="EMBL" id="GFO13142.1"/>
    </source>
</evidence>
<name>A0AAV4B213_9GAST</name>
<dbReference type="Proteomes" id="UP000735302">
    <property type="component" value="Unassembled WGS sequence"/>
</dbReference>
<keyword evidence="2" id="KW-1185">Reference proteome</keyword>
<gene>
    <name evidence="1" type="ORF">PoB_003964700</name>
</gene>
<evidence type="ECO:0000313" key="2">
    <source>
        <dbReference type="Proteomes" id="UP000735302"/>
    </source>
</evidence>
<dbReference type="EMBL" id="BLXT01004479">
    <property type="protein sequence ID" value="GFO13142.1"/>
    <property type="molecule type" value="Genomic_DNA"/>
</dbReference>
<sequence length="123" mass="14046">MYADLIAGAQTGGRASKIGTTTYMQQLQPSRTAKVTAPSAKELRIGQIARTKEWYKRWKELYISSKPRITWQLVKKFVGKGVTMRVTPLENNGKVLTSDWKRLKTSTITLQRLVEYHAMCARQ</sequence>